<evidence type="ECO:0000256" key="4">
    <source>
        <dbReference type="ARBA" id="ARBA00022771"/>
    </source>
</evidence>
<evidence type="ECO:0000256" key="5">
    <source>
        <dbReference type="ARBA" id="ARBA00022833"/>
    </source>
</evidence>
<evidence type="ECO:0000256" key="8">
    <source>
        <dbReference type="SAM" id="MobiDB-lite"/>
    </source>
</evidence>
<dbReference type="PROSITE" id="PS00028">
    <property type="entry name" value="ZINC_FINGER_C2H2_1"/>
    <property type="match status" value="2"/>
</dbReference>
<keyword evidence="4 7" id="KW-0863">Zinc-finger</keyword>
<evidence type="ECO:0000256" key="6">
    <source>
        <dbReference type="ARBA" id="ARBA00023242"/>
    </source>
</evidence>
<reference evidence="10 11" key="1">
    <citation type="submission" date="2015-12" db="EMBL/GenBank/DDBJ databases">
        <title>The genome of Folsomia candida.</title>
        <authorList>
            <person name="Faddeeva A."/>
            <person name="Derks M.F."/>
            <person name="Anvar Y."/>
            <person name="Smit S."/>
            <person name="Van Straalen N."/>
            <person name="Roelofs D."/>
        </authorList>
    </citation>
    <scope>NUCLEOTIDE SEQUENCE [LARGE SCALE GENOMIC DNA]</scope>
    <source>
        <strain evidence="10 11">VU population</strain>
        <tissue evidence="10">Whole body</tissue>
    </source>
</reference>
<feature type="domain" description="C2H2-type" evidence="9">
    <location>
        <begin position="357"/>
        <end position="385"/>
    </location>
</feature>
<dbReference type="GO" id="GO:0008270">
    <property type="term" value="F:zinc ion binding"/>
    <property type="evidence" value="ECO:0007669"/>
    <property type="project" value="UniProtKB-KW"/>
</dbReference>
<feature type="compositionally biased region" description="Basic and acidic residues" evidence="8">
    <location>
        <begin position="872"/>
        <end position="890"/>
    </location>
</feature>
<evidence type="ECO:0000313" key="10">
    <source>
        <dbReference type="EMBL" id="OXA64507.1"/>
    </source>
</evidence>
<evidence type="ECO:0000313" key="11">
    <source>
        <dbReference type="Proteomes" id="UP000198287"/>
    </source>
</evidence>
<comment type="subcellular location">
    <subcellularLocation>
        <location evidence="1">Nucleus</location>
    </subcellularLocation>
</comment>
<dbReference type="InterPro" id="IPR036236">
    <property type="entry name" value="Znf_C2H2_sf"/>
</dbReference>
<dbReference type="SMART" id="SM00355">
    <property type="entry name" value="ZnF_C2H2"/>
    <property type="match status" value="10"/>
</dbReference>
<evidence type="ECO:0000256" key="1">
    <source>
        <dbReference type="ARBA" id="ARBA00004123"/>
    </source>
</evidence>
<organism evidence="10 11">
    <name type="scientific">Folsomia candida</name>
    <name type="common">Springtail</name>
    <dbReference type="NCBI Taxonomy" id="158441"/>
    <lineage>
        <taxon>Eukaryota</taxon>
        <taxon>Metazoa</taxon>
        <taxon>Ecdysozoa</taxon>
        <taxon>Arthropoda</taxon>
        <taxon>Hexapoda</taxon>
        <taxon>Collembola</taxon>
        <taxon>Entomobryomorpha</taxon>
        <taxon>Isotomoidea</taxon>
        <taxon>Isotomidae</taxon>
        <taxon>Proisotominae</taxon>
        <taxon>Folsomia</taxon>
    </lineage>
</organism>
<dbReference type="InterPro" id="IPR050888">
    <property type="entry name" value="ZnF_C2H2-type_TF"/>
</dbReference>
<dbReference type="EMBL" id="LNIX01000001">
    <property type="protein sequence ID" value="OXA64507.1"/>
    <property type="molecule type" value="Genomic_DNA"/>
</dbReference>
<feature type="region of interest" description="Disordered" evidence="8">
    <location>
        <begin position="641"/>
        <end position="664"/>
    </location>
</feature>
<comment type="caution">
    <text evidence="10">The sequence shown here is derived from an EMBL/GenBank/DDBJ whole genome shotgun (WGS) entry which is preliminary data.</text>
</comment>
<feature type="compositionally biased region" description="Low complexity" evidence="8">
    <location>
        <begin position="216"/>
        <end position="225"/>
    </location>
</feature>
<dbReference type="GO" id="GO:0005634">
    <property type="term" value="C:nucleus"/>
    <property type="evidence" value="ECO:0007669"/>
    <property type="project" value="UniProtKB-SubCell"/>
</dbReference>
<dbReference type="AlphaFoldDB" id="A0A226F4Y4"/>
<proteinExistence type="predicted"/>
<sequence>MSPNCCTICATRLNKGRTKANLGTKTTQTQVWERLIPIFLDGGELRPTNTINLAELYPLPLFCCTTCQKLLNDLDTLRGELVKTVESIRSLVAKSGTSGQFQPAISSLRAQLIAGTRHVPSDEGTSHFQEQCSYNAGNSLQSVKSLSPNRRSQRLKKMNPTPSFFASPQESINTPQRVELDEGEYFMLESSEPQNCPVNSNWAAGDNDGDQDMNDSRSASSSNSSPVPPPPKRHKKGPRPGKMPTAQRISMLKKRRLLAAEEFAPIVKTSDGRVFYESHEIITLPSGNMQCGTCNWKETNNHEVRQSVKQRTVKIHIKGIHLNAYRCSLCNESKSCLKSLKIHEKTCGTRTRHTPRYKCDGCNKLFTFAQNMRKHKIALKCGSQGIPPSRLAIKAPESNPNIKTSFNAMCSICGRFVQEGYLREHEFTHKNKEEKIAAIALGDFPDRLKSSMCPHCGKMISKPYFALHLNFHKKGDEQKTVSCQVEGCGRVFLNRIILRVHVRNVHEMKKSEVQFTCEEPYCRKRKFRTRKLLVAHRRRIHFRENLTLRCPLCNLPRSRQYDLNVHTKMHRDNNHTAEMFVFDCPHCSTKFMSEYSRHCHIKRLHPEVNNIAKEKNIARPAKKKQKITTVTDDKIGVRATKKTKAKKRKIQQPKVRGDLPKPQRSPCSICSQPIFPSEVSTHRWNHYGLQELIDAVNSRDKLPAIFLKSKFALLAHLEQDDISINCRICENTSSTSTSFPTVVSLHDHIATNHINTESQKVEIGSISDSASPQTPKHRTRADMKKISQMNIDNASQTSKHHKKPSSSLKPVTILPKAIQPQAIVATNQPPGIQFVILGGQVVGTIAGNGAFNPVIATTSIPTNANASPAVKNNDKSVPEPSRTKSDDGKK</sequence>
<feature type="compositionally biased region" description="Polar residues" evidence="8">
    <location>
        <begin position="191"/>
        <end position="202"/>
    </location>
</feature>
<feature type="region of interest" description="Disordered" evidence="8">
    <location>
        <begin position="860"/>
        <end position="890"/>
    </location>
</feature>
<dbReference type="OrthoDB" id="6077919at2759"/>
<dbReference type="PANTHER" id="PTHR24406">
    <property type="entry name" value="TRANSCRIPTIONAL REPRESSOR CTCFL-RELATED"/>
    <property type="match status" value="1"/>
</dbReference>
<dbReference type="Gene3D" id="3.30.160.60">
    <property type="entry name" value="Classic Zinc Finger"/>
    <property type="match status" value="2"/>
</dbReference>
<feature type="region of interest" description="Disordered" evidence="8">
    <location>
        <begin position="763"/>
        <end position="783"/>
    </location>
</feature>
<keyword evidence="6" id="KW-0539">Nucleus</keyword>
<dbReference type="InterPro" id="IPR013087">
    <property type="entry name" value="Znf_C2H2_type"/>
</dbReference>
<evidence type="ECO:0000256" key="3">
    <source>
        <dbReference type="ARBA" id="ARBA00022737"/>
    </source>
</evidence>
<protein>
    <recommendedName>
        <fullName evidence="9">C2H2-type domain-containing protein</fullName>
    </recommendedName>
</protein>
<dbReference type="Proteomes" id="UP000198287">
    <property type="component" value="Unassembled WGS sequence"/>
</dbReference>
<keyword evidence="2" id="KW-0479">Metal-binding</keyword>
<feature type="domain" description="C2H2-type" evidence="9">
    <location>
        <begin position="481"/>
        <end position="511"/>
    </location>
</feature>
<keyword evidence="5" id="KW-0862">Zinc</keyword>
<name>A0A226F4Y4_FOLCA</name>
<feature type="compositionally biased region" description="Polar residues" evidence="8">
    <location>
        <begin position="139"/>
        <end position="150"/>
    </location>
</feature>
<keyword evidence="3" id="KW-0677">Repeat</keyword>
<dbReference type="PROSITE" id="PS50157">
    <property type="entry name" value="ZINC_FINGER_C2H2_2"/>
    <property type="match status" value="2"/>
</dbReference>
<feature type="compositionally biased region" description="Basic residues" evidence="8">
    <location>
        <begin position="641"/>
        <end position="651"/>
    </location>
</feature>
<feature type="region of interest" description="Disordered" evidence="8">
    <location>
        <begin position="190"/>
        <end position="246"/>
    </location>
</feature>
<evidence type="ECO:0000256" key="7">
    <source>
        <dbReference type="PROSITE-ProRule" id="PRU00042"/>
    </source>
</evidence>
<evidence type="ECO:0000259" key="9">
    <source>
        <dbReference type="PROSITE" id="PS50157"/>
    </source>
</evidence>
<keyword evidence="11" id="KW-1185">Reference proteome</keyword>
<feature type="compositionally biased region" description="Polar residues" evidence="8">
    <location>
        <begin position="160"/>
        <end position="175"/>
    </location>
</feature>
<feature type="region of interest" description="Disordered" evidence="8">
    <location>
        <begin position="139"/>
        <end position="175"/>
    </location>
</feature>
<accession>A0A226F4Y4</accession>
<evidence type="ECO:0000256" key="2">
    <source>
        <dbReference type="ARBA" id="ARBA00022723"/>
    </source>
</evidence>
<gene>
    <name evidence="10" type="ORF">Fcan01_01571</name>
</gene>
<dbReference type="SUPFAM" id="SSF57667">
    <property type="entry name" value="beta-beta-alpha zinc fingers"/>
    <property type="match status" value="1"/>
</dbReference>